<dbReference type="Proteomes" id="UP000192356">
    <property type="component" value="Unassembled WGS sequence"/>
</dbReference>
<evidence type="ECO:0000313" key="1">
    <source>
        <dbReference type="EMBL" id="ORD95672.1"/>
    </source>
</evidence>
<protein>
    <recommendedName>
        <fullName evidence="3">HTH psq-type domain-containing protein</fullName>
    </recommendedName>
</protein>
<dbReference type="EMBL" id="LVKB01000216">
    <property type="protein sequence ID" value="ORD95672.1"/>
    <property type="molecule type" value="Genomic_DNA"/>
</dbReference>
<sequence>MSKQLSNELLVVINDDILKGISQRMIAVKRGVSKTTVSNVEFKIDKTSQLYVNIDQEGLKS</sequence>
<evidence type="ECO:0008006" key="3">
    <source>
        <dbReference type="Google" id="ProtNLM"/>
    </source>
</evidence>
<accession>A0A1X0Q7G0</accession>
<dbReference type="AlphaFoldDB" id="A0A1X0Q7G0"/>
<gene>
    <name evidence="1" type="ORF">HERIO_2313</name>
</gene>
<proteinExistence type="predicted"/>
<comment type="caution">
    <text evidence="1">The sequence shown here is derived from an EMBL/GenBank/DDBJ whole genome shotgun (WGS) entry which is preliminary data.</text>
</comment>
<reference evidence="1 2" key="1">
    <citation type="journal article" date="2017" name="Environ. Microbiol.">
        <title>Decay of the glycolytic pathway and adaptation to intranuclear parasitism within Enterocytozoonidae microsporidia.</title>
        <authorList>
            <person name="Wiredu Boakye D."/>
            <person name="Jaroenlak P."/>
            <person name="Prachumwat A."/>
            <person name="Williams T.A."/>
            <person name="Bateman K.S."/>
            <person name="Itsathitphaisarn O."/>
            <person name="Sritunyalucksana K."/>
            <person name="Paszkiewicz K.H."/>
            <person name="Moore K.A."/>
            <person name="Stentiford G.D."/>
            <person name="Williams B.A."/>
        </authorList>
    </citation>
    <scope>NUCLEOTIDE SEQUENCE [LARGE SCALE GENOMIC DNA]</scope>
    <source>
        <strain evidence="1 2">GB1</strain>
    </source>
</reference>
<dbReference type="VEuPathDB" id="MicrosporidiaDB:HERIO_2313"/>
<organism evidence="1 2">
    <name type="scientific">Hepatospora eriocheir</name>
    <dbReference type="NCBI Taxonomy" id="1081669"/>
    <lineage>
        <taxon>Eukaryota</taxon>
        <taxon>Fungi</taxon>
        <taxon>Fungi incertae sedis</taxon>
        <taxon>Microsporidia</taxon>
        <taxon>Hepatosporidae</taxon>
        <taxon>Hepatospora</taxon>
    </lineage>
</organism>
<name>A0A1X0Q7G0_9MICR</name>
<keyword evidence="2" id="KW-1185">Reference proteome</keyword>
<evidence type="ECO:0000313" key="2">
    <source>
        <dbReference type="Proteomes" id="UP000192356"/>
    </source>
</evidence>